<reference evidence="1" key="1">
    <citation type="submission" date="2021-12" db="EMBL/GenBank/DDBJ databases">
        <authorList>
            <person name="Martin H S."/>
        </authorList>
    </citation>
    <scope>NUCLEOTIDE SEQUENCE</scope>
</reference>
<dbReference type="OrthoDB" id="7448064at2759"/>
<name>A0A8J9Y8C6_9NEOP</name>
<gene>
    <name evidence="1" type="ORF">BINO364_LOCUS3717</name>
</gene>
<protein>
    <submittedName>
        <fullName evidence="1">Uncharacterized protein</fullName>
    </submittedName>
</protein>
<keyword evidence="2" id="KW-1185">Reference proteome</keyword>
<dbReference type="EMBL" id="OV170231">
    <property type="protein sequence ID" value="CAH0717075.1"/>
    <property type="molecule type" value="Genomic_DNA"/>
</dbReference>
<accession>A0A8J9Y8C6</accession>
<evidence type="ECO:0000313" key="1">
    <source>
        <dbReference type="EMBL" id="CAH0717075.1"/>
    </source>
</evidence>
<organism evidence="1 2">
    <name type="scientific">Brenthis ino</name>
    <name type="common">lesser marbled fritillary</name>
    <dbReference type="NCBI Taxonomy" id="405034"/>
    <lineage>
        <taxon>Eukaryota</taxon>
        <taxon>Metazoa</taxon>
        <taxon>Ecdysozoa</taxon>
        <taxon>Arthropoda</taxon>
        <taxon>Hexapoda</taxon>
        <taxon>Insecta</taxon>
        <taxon>Pterygota</taxon>
        <taxon>Neoptera</taxon>
        <taxon>Endopterygota</taxon>
        <taxon>Lepidoptera</taxon>
        <taxon>Glossata</taxon>
        <taxon>Ditrysia</taxon>
        <taxon>Papilionoidea</taxon>
        <taxon>Nymphalidae</taxon>
        <taxon>Heliconiinae</taxon>
        <taxon>Argynnini</taxon>
        <taxon>Brenthis</taxon>
    </lineage>
</organism>
<dbReference type="Proteomes" id="UP000838878">
    <property type="component" value="Chromosome 11"/>
</dbReference>
<dbReference type="AlphaFoldDB" id="A0A8J9Y8C6"/>
<evidence type="ECO:0000313" key="2">
    <source>
        <dbReference type="Proteomes" id="UP000838878"/>
    </source>
</evidence>
<sequence length="117" mass="13282">MNSSRNSKFSELGKDCPLVHWRDSVKNVVNPTTSCTKLRKALRAEWAIHLCKHSMKVTEGQLRRAASACFVLRQVRSTRPGHSGRWLQQKPHVSTRAFPKRHTVATVKLNEEAASHI</sequence>
<proteinExistence type="predicted"/>
<feature type="non-terminal residue" evidence="1">
    <location>
        <position position="117"/>
    </location>
</feature>